<dbReference type="PIRSF" id="PIRSF025414">
    <property type="entry name" value="Alpha-L-arabinofuranosidase"/>
    <property type="match status" value="1"/>
</dbReference>
<dbReference type="GO" id="GO:0005975">
    <property type="term" value="P:carbohydrate metabolic process"/>
    <property type="evidence" value="ECO:0007669"/>
    <property type="project" value="InterPro"/>
</dbReference>
<evidence type="ECO:0000256" key="4">
    <source>
        <dbReference type="ARBA" id="ARBA00023295"/>
    </source>
</evidence>
<proteinExistence type="inferred from homology"/>
<dbReference type="Gene3D" id="2.115.10.20">
    <property type="entry name" value="Glycosyl hydrolase domain, family 43"/>
    <property type="match status" value="1"/>
</dbReference>
<evidence type="ECO:0000256" key="1">
    <source>
        <dbReference type="ARBA" id="ARBA00009865"/>
    </source>
</evidence>
<dbReference type="AlphaFoldDB" id="A0A6L5G3R1"/>
<organism evidence="7 8">
    <name type="scientific">Glycomyces albidus</name>
    <dbReference type="NCBI Taxonomy" id="2656774"/>
    <lineage>
        <taxon>Bacteria</taxon>
        <taxon>Bacillati</taxon>
        <taxon>Actinomycetota</taxon>
        <taxon>Actinomycetes</taxon>
        <taxon>Glycomycetales</taxon>
        <taxon>Glycomycetaceae</taxon>
        <taxon>Glycomyces</taxon>
    </lineage>
</organism>
<evidence type="ECO:0000313" key="7">
    <source>
        <dbReference type="EMBL" id="MQM24013.1"/>
    </source>
</evidence>
<dbReference type="InterPro" id="IPR023296">
    <property type="entry name" value="Glyco_hydro_beta-prop_sf"/>
</dbReference>
<gene>
    <name evidence="7" type="ORF">GFD30_00250</name>
</gene>
<evidence type="ECO:0000256" key="5">
    <source>
        <dbReference type="PIRSR" id="PIRSR606710-2"/>
    </source>
</evidence>
<comment type="caution">
    <text evidence="7">The sequence shown here is derived from an EMBL/GenBank/DDBJ whole genome shotgun (WGS) entry which is preliminary data.</text>
</comment>
<dbReference type="InterPro" id="IPR016828">
    <property type="entry name" value="Alpha-L-arabinofuranosidase"/>
</dbReference>
<dbReference type="Proteomes" id="UP000477750">
    <property type="component" value="Unassembled WGS sequence"/>
</dbReference>
<dbReference type="Pfam" id="PF04616">
    <property type="entry name" value="Glyco_hydro_43"/>
    <property type="match status" value="1"/>
</dbReference>
<dbReference type="PANTHER" id="PTHR43817">
    <property type="entry name" value="GLYCOSYL HYDROLASE"/>
    <property type="match status" value="1"/>
</dbReference>
<keyword evidence="8" id="KW-1185">Reference proteome</keyword>
<comment type="similarity">
    <text evidence="1 6">Belongs to the glycosyl hydrolase 43 family.</text>
</comment>
<dbReference type="GO" id="GO:0004553">
    <property type="term" value="F:hydrolase activity, hydrolyzing O-glycosyl compounds"/>
    <property type="evidence" value="ECO:0007669"/>
    <property type="project" value="InterPro"/>
</dbReference>
<reference evidence="7 8" key="1">
    <citation type="submission" date="2019-10" db="EMBL/GenBank/DDBJ databases">
        <title>Glycomyces albidus sp. nov., a novel actinomycete isolated from rhizosphere soil of wheat (Triticum aestivum L.).</title>
        <authorList>
            <person name="Qian L."/>
        </authorList>
    </citation>
    <scope>NUCLEOTIDE SEQUENCE [LARGE SCALE GENOMIC DNA]</scope>
    <source>
        <strain evidence="7 8">NEAU-7082</strain>
    </source>
</reference>
<dbReference type="SUPFAM" id="SSF75005">
    <property type="entry name" value="Arabinanase/levansucrase/invertase"/>
    <property type="match status" value="1"/>
</dbReference>
<evidence type="ECO:0000256" key="3">
    <source>
        <dbReference type="ARBA" id="ARBA00022801"/>
    </source>
</evidence>
<dbReference type="PANTHER" id="PTHR43817:SF1">
    <property type="entry name" value="HYDROLASE, FAMILY 43, PUTATIVE (AFU_ORTHOLOGUE AFUA_3G01660)-RELATED"/>
    <property type="match status" value="1"/>
</dbReference>
<evidence type="ECO:0000256" key="2">
    <source>
        <dbReference type="ARBA" id="ARBA00022729"/>
    </source>
</evidence>
<feature type="site" description="Important for catalytic activity, responsible for pKa modulation of the active site Glu and correct orientation of both the proton donor and substrate" evidence="5">
    <location>
        <position position="172"/>
    </location>
</feature>
<evidence type="ECO:0000313" key="8">
    <source>
        <dbReference type="Proteomes" id="UP000477750"/>
    </source>
</evidence>
<name>A0A6L5G3R1_9ACTN</name>
<evidence type="ECO:0000256" key="6">
    <source>
        <dbReference type="RuleBase" id="RU361187"/>
    </source>
</evidence>
<dbReference type="EMBL" id="WIAO01000001">
    <property type="protein sequence ID" value="MQM24013.1"/>
    <property type="molecule type" value="Genomic_DNA"/>
</dbReference>
<dbReference type="CDD" id="cd18817">
    <property type="entry name" value="GH43f_LbAraf43-like"/>
    <property type="match status" value="1"/>
</dbReference>
<keyword evidence="3 6" id="KW-0378">Hydrolase</keyword>
<protein>
    <submittedName>
        <fullName evidence="7">Family 43 glycosylhydrolase</fullName>
    </submittedName>
</protein>
<sequence length="355" mass="39587">MRSCWRRGWRGSRRVLRRWSRRGRCGWSCRIRVVTDNNTVGSTLPNPFILERADPQILRHEGRYFFTATVPAYDRIVLRTADTLAGLREAPESTIWVKHPEGAMGSHIWAPELHRVDGAWYVYFAAGEADTATGDVWKIRMYVLENRADDPLSGEWTEKGQIRTPIDSFSLDATTFAHGGRQYLCWAQHDPGLPGSNTSLFLAALANPWTIEGDPVELSRPELDWETVRFAVNEGPYALVRNGKVFITYSASGTGAEYCVGLLSADADADLLDPASWSKHPEPVFATSAAAGIFGPGHNAFTVDEDGRDLLVFHARSYEEIVGDPLDNPDRHCRVQPFGWRADGTPDFGEPLPEA</sequence>
<keyword evidence="4 6" id="KW-0326">Glycosidase</keyword>
<accession>A0A6L5G3R1</accession>
<keyword evidence="2" id="KW-0732">Signal</keyword>
<dbReference type="InterPro" id="IPR006710">
    <property type="entry name" value="Glyco_hydro_43"/>
</dbReference>